<dbReference type="InterPro" id="IPR001851">
    <property type="entry name" value="ABC_transp_permease"/>
</dbReference>
<dbReference type="EMBL" id="SNZP01000017">
    <property type="protein sequence ID" value="TDR72002.1"/>
    <property type="molecule type" value="Genomic_DNA"/>
</dbReference>
<feature type="transmembrane region" description="Helical" evidence="6">
    <location>
        <begin position="247"/>
        <end position="269"/>
    </location>
</feature>
<dbReference type="Proteomes" id="UP000295611">
    <property type="component" value="Unassembled WGS sequence"/>
</dbReference>
<dbReference type="AlphaFoldDB" id="A0A4R7AZ52"/>
<feature type="transmembrane region" description="Helical" evidence="6">
    <location>
        <begin position="58"/>
        <end position="79"/>
    </location>
</feature>
<dbReference type="PANTHER" id="PTHR47089:SF1">
    <property type="entry name" value="GUANOSINE ABC TRANSPORTER PERMEASE PROTEIN NUPP"/>
    <property type="match status" value="1"/>
</dbReference>
<keyword evidence="5 6" id="KW-0472">Membrane</keyword>
<feature type="transmembrane region" description="Helical" evidence="6">
    <location>
        <begin position="146"/>
        <end position="166"/>
    </location>
</feature>
<evidence type="ECO:0000256" key="6">
    <source>
        <dbReference type="SAM" id="Phobius"/>
    </source>
</evidence>
<comment type="caution">
    <text evidence="7">The sequence shown here is derived from an EMBL/GenBank/DDBJ whole genome shotgun (WGS) entry which is preliminary data.</text>
</comment>
<evidence type="ECO:0000256" key="5">
    <source>
        <dbReference type="ARBA" id="ARBA00023136"/>
    </source>
</evidence>
<feature type="transmembrane region" description="Helical" evidence="6">
    <location>
        <begin position="12"/>
        <end position="38"/>
    </location>
</feature>
<organism evidence="7 8">
    <name type="scientific">Paludibacterium purpuratum</name>
    <dbReference type="NCBI Taxonomy" id="1144873"/>
    <lineage>
        <taxon>Bacteria</taxon>
        <taxon>Pseudomonadati</taxon>
        <taxon>Pseudomonadota</taxon>
        <taxon>Betaproteobacteria</taxon>
        <taxon>Neisseriales</taxon>
        <taxon>Chromobacteriaceae</taxon>
        <taxon>Paludibacterium</taxon>
    </lineage>
</organism>
<dbReference type="RefSeq" id="WP_133683596.1">
    <property type="nucleotide sequence ID" value="NZ_SNZP01000017.1"/>
</dbReference>
<dbReference type="GO" id="GO:0005886">
    <property type="term" value="C:plasma membrane"/>
    <property type="evidence" value="ECO:0007669"/>
    <property type="project" value="UniProtKB-SubCell"/>
</dbReference>
<dbReference type="CDD" id="cd06580">
    <property type="entry name" value="TM_PBP1_transp_TpRbsC_like"/>
    <property type="match status" value="1"/>
</dbReference>
<dbReference type="Pfam" id="PF02653">
    <property type="entry name" value="BPD_transp_2"/>
    <property type="match status" value="1"/>
</dbReference>
<evidence type="ECO:0000313" key="8">
    <source>
        <dbReference type="Proteomes" id="UP000295611"/>
    </source>
</evidence>
<reference evidence="7 8" key="1">
    <citation type="submission" date="2019-03" db="EMBL/GenBank/DDBJ databases">
        <title>Genomic Encyclopedia of Type Strains, Phase III (KMG-III): the genomes of soil and plant-associated and newly described type strains.</title>
        <authorList>
            <person name="Whitman W."/>
        </authorList>
    </citation>
    <scope>NUCLEOTIDE SEQUENCE [LARGE SCALE GENOMIC DNA]</scope>
    <source>
        <strain evidence="7 8">CECT 8976</strain>
    </source>
</reference>
<evidence type="ECO:0000256" key="2">
    <source>
        <dbReference type="ARBA" id="ARBA00022475"/>
    </source>
</evidence>
<feature type="transmembrane region" description="Helical" evidence="6">
    <location>
        <begin position="336"/>
        <end position="354"/>
    </location>
</feature>
<name>A0A4R7AZ52_9NEIS</name>
<feature type="transmembrane region" description="Helical" evidence="6">
    <location>
        <begin position="305"/>
        <end position="324"/>
    </location>
</feature>
<evidence type="ECO:0000256" key="4">
    <source>
        <dbReference type="ARBA" id="ARBA00022989"/>
    </source>
</evidence>
<gene>
    <name evidence="7" type="ORF">DFP86_1179</name>
</gene>
<dbReference type="PANTHER" id="PTHR47089">
    <property type="entry name" value="ABC TRANSPORTER, PERMEASE PROTEIN"/>
    <property type="match status" value="1"/>
</dbReference>
<evidence type="ECO:0000313" key="7">
    <source>
        <dbReference type="EMBL" id="TDR72002.1"/>
    </source>
</evidence>
<evidence type="ECO:0000256" key="1">
    <source>
        <dbReference type="ARBA" id="ARBA00004651"/>
    </source>
</evidence>
<feature type="transmembrane region" description="Helical" evidence="6">
    <location>
        <begin position="113"/>
        <end position="134"/>
    </location>
</feature>
<dbReference type="GO" id="GO:0022857">
    <property type="term" value="F:transmembrane transporter activity"/>
    <property type="evidence" value="ECO:0007669"/>
    <property type="project" value="InterPro"/>
</dbReference>
<feature type="transmembrane region" description="Helical" evidence="6">
    <location>
        <begin position="209"/>
        <end position="227"/>
    </location>
</feature>
<keyword evidence="4 6" id="KW-1133">Transmembrane helix</keyword>
<keyword evidence="3 6" id="KW-0812">Transmembrane</keyword>
<feature type="transmembrane region" description="Helical" evidence="6">
    <location>
        <begin position="281"/>
        <end position="299"/>
    </location>
</feature>
<keyword evidence="8" id="KW-1185">Reference proteome</keyword>
<comment type="subcellular location">
    <subcellularLocation>
        <location evidence="1">Cell membrane</location>
        <topology evidence="1">Multi-pass membrane protein</topology>
    </subcellularLocation>
</comment>
<accession>A0A4R7AZ52</accession>
<sequence>MKFGQPSTLPRWAQLTILPALNLLAALLVTGVVTWVIGENPLECLKILVHGALGYGEGIGYTLFYTTDFIFTGLAVAAAFHAGLFNIGGEGQAYLAGLGITLTVFAFDKVLPFWILMPLCMLAAMAFGAAWAYIPAWLQARRGSHIVVTTIMFNFISYSLMLYLIGHQLIEPGSQNPTTREFGQNAWMPAMQNILAGIGISIPSTPLNGTFFLALIACVLFYLVVWHSRWGYELRTVGTNEHAARYAGMNVTKIIILAMCASGALSGLASVNELLGSTHRMNVLFTNGIGFVGVAVALMGRNHPVGIILSALLFGALTQGGLDLSFAKPMITREMVLLIEGLVILFCGGLENLFEPILASFFKRGK</sequence>
<evidence type="ECO:0000256" key="3">
    <source>
        <dbReference type="ARBA" id="ARBA00022692"/>
    </source>
</evidence>
<keyword evidence="2" id="KW-1003">Cell membrane</keyword>
<dbReference type="OrthoDB" id="45037at2"/>
<proteinExistence type="predicted"/>
<protein>
    <submittedName>
        <fullName evidence="7">Nucleoside ABC transporter membrane protein</fullName>
    </submittedName>
</protein>